<name>A0ACA9Y273_9ASCO</name>
<protein>
    <submittedName>
        <fullName evidence="1">Uncharacterized protein</fullName>
    </submittedName>
</protein>
<reference evidence="1" key="1">
    <citation type="submission" date="2022-06" db="EMBL/GenBank/DDBJ databases">
        <authorList>
            <person name="Legras J.-L."/>
            <person name="Devillers H."/>
            <person name="Grondin C."/>
        </authorList>
    </citation>
    <scope>NUCLEOTIDE SEQUENCE</scope>
    <source>
        <strain evidence="1">CLIB 1444</strain>
    </source>
</reference>
<evidence type="ECO:0000313" key="1">
    <source>
        <dbReference type="EMBL" id="CAH6719040.1"/>
    </source>
</evidence>
<proteinExistence type="predicted"/>
<dbReference type="EMBL" id="CALSDN010000001">
    <property type="protein sequence ID" value="CAH6719040.1"/>
    <property type="molecule type" value="Genomic_DNA"/>
</dbReference>
<accession>A0ACA9Y273</accession>
<keyword evidence="2" id="KW-1185">Reference proteome</keyword>
<sequence length="454" mass="51693">MKREREEVTTAVDYVKEQDELEREAREIMPFDPDECTYQQGEIRQMVFACLTCSRQNSTPIGICYSCSIQCHASHELVELFSKRNFVCDCGTTKMSETVNGGCRLRLQPESKNGSRSASISESITIKTGISRRISFSTSQSLELPAEDIPGSNSYNQNFSGKFCHCEQIYNPLKEEGTMFQCYFGFECGEDWYHDDCILGYEHNCLSTKELKVESSNGESLLGVNILDKLPEAEDEAATNKSFASFNDSDGEEELVVPHFPSMEDFDVFICWKCADKFAHIFEKFNDNIVLTALPHFEGITSLAQWEELYEKYKSSPAISKSDEPQIKKTKLDDPISKSYFFKYGFKPHLKALTDSQDEKLKQFLLNNSYLYSSDPIYEPPEKDGHASSTGSLLDLGAEALQALPRDQAVEGLQAYDKIRNKLRDFFKPFAEEGKVVTEDEVRQFFSDIKDKEK</sequence>
<organism evidence="1 2">
    <name type="scientific">[Candida] jaroonii</name>
    <dbReference type="NCBI Taxonomy" id="467808"/>
    <lineage>
        <taxon>Eukaryota</taxon>
        <taxon>Fungi</taxon>
        <taxon>Dikarya</taxon>
        <taxon>Ascomycota</taxon>
        <taxon>Saccharomycotina</taxon>
        <taxon>Pichiomycetes</taxon>
        <taxon>Debaryomycetaceae</taxon>
        <taxon>Yamadazyma</taxon>
    </lineage>
</organism>
<gene>
    <name evidence="1" type="ORF">CLIB1444_01S20098</name>
</gene>
<dbReference type="Proteomes" id="UP001152531">
    <property type="component" value="Unassembled WGS sequence"/>
</dbReference>
<evidence type="ECO:0000313" key="2">
    <source>
        <dbReference type="Proteomes" id="UP001152531"/>
    </source>
</evidence>
<comment type="caution">
    <text evidence="1">The sequence shown here is derived from an EMBL/GenBank/DDBJ whole genome shotgun (WGS) entry which is preliminary data.</text>
</comment>